<dbReference type="VEuPathDB" id="FungiDB:MMYC01_205153"/>
<proteinExistence type="inferred from homology"/>
<dbReference type="OrthoDB" id="184880at2759"/>
<accession>A0A175W416</accession>
<dbReference type="EMBL" id="LCTW02000137">
    <property type="protein sequence ID" value="KXX77990.1"/>
    <property type="molecule type" value="Genomic_DNA"/>
</dbReference>
<dbReference type="STRING" id="100816.A0A175W416"/>
<comment type="caution">
    <text evidence="2">The sequence shown here is derived from an EMBL/GenBank/DDBJ whole genome shotgun (WGS) entry which is preliminary data.</text>
</comment>
<name>A0A175W416_9PEZI</name>
<keyword evidence="4" id="KW-1185">Reference proteome</keyword>
<dbReference type="InterPro" id="IPR029063">
    <property type="entry name" value="SAM-dependent_MTases_sf"/>
</dbReference>
<evidence type="ECO:0000313" key="4">
    <source>
        <dbReference type="Proteomes" id="UP000078237"/>
    </source>
</evidence>
<keyword evidence="2" id="KW-0808">Transferase</keyword>
<dbReference type="EMBL" id="LCTW02000034">
    <property type="protein sequence ID" value="KXX81463.1"/>
    <property type="molecule type" value="Genomic_DNA"/>
</dbReference>
<dbReference type="SUPFAM" id="SSF53335">
    <property type="entry name" value="S-adenosyl-L-methionine-dependent methyltransferases"/>
    <property type="match status" value="1"/>
</dbReference>
<evidence type="ECO:0000313" key="3">
    <source>
        <dbReference type="EMBL" id="KXX81463.1"/>
    </source>
</evidence>
<reference evidence="2 4" key="3">
    <citation type="submission" date="2016-01" db="EMBL/GenBank/DDBJ databases">
        <title>Madurella mycetomatis genome sequencing.</title>
        <authorList>
            <person name="Van De Sande W."/>
        </authorList>
    </citation>
    <scope>NUCLEOTIDE SEQUENCE [LARGE SCALE GENOMIC DNA]</scope>
    <source>
        <strain evidence="2">Mm55</strain>
        <strain evidence="4">mm55</strain>
    </source>
</reference>
<evidence type="ECO:0000256" key="1">
    <source>
        <dbReference type="ARBA" id="ARBA00038158"/>
    </source>
</evidence>
<protein>
    <submittedName>
        <fullName evidence="2">Demethylmenaquinone methyltransferase</fullName>
    </submittedName>
</protein>
<dbReference type="CDD" id="cd02440">
    <property type="entry name" value="AdoMet_MTases"/>
    <property type="match status" value="1"/>
</dbReference>
<dbReference type="VEuPathDB" id="FungiDB:MMYC01_201730"/>
<dbReference type="Gene3D" id="3.40.50.150">
    <property type="entry name" value="Vaccinia Virus protein VP39"/>
    <property type="match status" value="1"/>
</dbReference>
<organism evidence="2 4">
    <name type="scientific">Madurella mycetomatis</name>
    <dbReference type="NCBI Taxonomy" id="100816"/>
    <lineage>
        <taxon>Eukaryota</taxon>
        <taxon>Fungi</taxon>
        <taxon>Dikarya</taxon>
        <taxon>Ascomycota</taxon>
        <taxon>Pezizomycotina</taxon>
        <taxon>Sordariomycetes</taxon>
        <taxon>Sordariomycetidae</taxon>
        <taxon>Sordariales</taxon>
        <taxon>Sordariales incertae sedis</taxon>
        <taxon>Madurella</taxon>
    </lineage>
</organism>
<dbReference type="GO" id="GO:0008168">
    <property type="term" value="F:methyltransferase activity"/>
    <property type="evidence" value="ECO:0007669"/>
    <property type="project" value="UniProtKB-KW"/>
</dbReference>
<dbReference type="Pfam" id="PF13489">
    <property type="entry name" value="Methyltransf_23"/>
    <property type="match status" value="1"/>
</dbReference>
<dbReference type="PANTHER" id="PTHR43591">
    <property type="entry name" value="METHYLTRANSFERASE"/>
    <property type="match status" value="1"/>
</dbReference>
<keyword evidence="2" id="KW-0489">Methyltransferase</keyword>
<reference evidence="4" key="1">
    <citation type="submission" date="2015-06" db="EMBL/GenBank/DDBJ databases">
        <authorList>
            <person name="van de Sande W.W.J."/>
        </authorList>
    </citation>
    <scope>NUCLEOTIDE SEQUENCE [LARGE SCALE GENOMIC DNA]</scope>
    <source>
        <strain evidence="4">mm55</strain>
    </source>
</reference>
<dbReference type="AlphaFoldDB" id="A0A175W416"/>
<dbReference type="Proteomes" id="UP000078237">
    <property type="component" value="Unassembled WGS sequence"/>
</dbReference>
<comment type="similarity">
    <text evidence="1">Belongs to the methyltransferase superfamily. LaeA methyltransferase family.</text>
</comment>
<evidence type="ECO:0000313" key="2">
    <source>
        <dbReference type="EMBL" id="KXX77990.1"/>
    </source>
</evidence>
<dbReference type="GO" id="GO:0032259">
    <property type="term" value="P:methylation"/>
    <property type="evidence" value="ECO:0007669"/>
    <property type="project" value="UniProtKB-KW"/>
</dbReference>
<gene>
    <name evidence="3" type="ORF">MMYC01_201730</name>
    <name evidence="2" type="ORF">MMYC01_205153</name>
</gene>
<reference evidence="2" key="2">
    <citation type="submission" date="2015-06" db="EMBL/GenBank/DDBJ databases">
        <authorList>
            <person name="Hoefler B.C."/>
            <person name="Straight P.D."/>
        </authorList>
    </citation>
    <scope>NUCLEOTIDE SEQUENCE [LARGE SCALE GENOMIC DNA]</scope>
    <source>
        <strain evidence="2">Mm55</strain>
    </source>
</reference>
<sequence>MAVQKKDEGYLMSEDHDEIRRLTLQHDMLKAELNGSLVFAPIDFSVPGLKVLDCGCASGYWLRDLCTALPNGKQHCYVGIDIQTSFFSPRPDPDQEPWLHLVNQSMQRPFPADWELSFDLVHMRFGLAAAVEWGPRKVVSHLVSLVKPGGWIQLVETDWTDVSGCGPVLAEAFKLFSELFDKMGTGADYGRRMHEWLAEDGLETVITKPFSIRLGARNPNQGLQGVTTGAICHAATTLSGIAMNGIPTSFSLQDLQTLVPRLKQELESQGGSYLLNVVCGRKPSTM</sequence>